<evidence type="ECO:0000256" key="2">
    <source>
        <dbReference type="ARBA" id="ARBA00022723"/>
    </source>
</evidence>
<dbReference type="Proteomes" id="UP000265040">
    <property type="component" value="Chromosome 15"/>
</dbReference>
<dbReference type="InterPro" id="IPR045111">
    <property type="entry name" value="Vps41/Vps8"/>
</dbReference>
<dbReference type="SUPFAM" id="SSF50978">
    <property type="entry name" value="WD40 repeat-like"/>
    <property type="match status" value="1"/>
</dbReference>
<keyword evidence="4" id="KW-0862">Zinc</keyword>
<dbReference type="GO" id="GO:0005770">
    <property type="term" value="C:late endosome"/>
    <property type="evidence" value="ECO:0007669"/>
    <property type="project" value="TreeGrafter"/>
</dbReference>
<dbReference type="InterPro" id="IPR001680">
    <property type="entry name" value="WD40_rpt"/>
</dbReference>
<dbReference type="InterPro" id="IPR015943">
    <property type="entry name" value="WD40/YVTN_repeat-like_dom_sf"/>
</dbReference>
<dbReference type="InterPro" id="IPR036322">
    <property type="entry name" value="WD40_repeat_dom_sf"/>
</dbReference>
<dbReference type="GO" id="GO:0030897">
    <property type="term" value="C:HOPS complex"/>
    <property type="evidence" value="ECO:0007669"/>
    <property type="project" value="TreeGrafter"/>
</dbReference>
<dbReference type="GO" id="GO:0005769">
    <property type="term" value="C:early endosome"/>
    <property type="evidence" value="ECO:0007669"/>
    <property type="project" value="TreeGrafter"/>
</dbReference>
<dbReference type="GO" id="GO:0034058">
    <property type="term" value="P:endosomal vesicle fusion"/>
    <property type="evidence" value="ECO:0007669"/>
    <property type="project" value="TreeGrafter"/>
</dbReference>
<accession>A0A7N6ANB5</accession>
<proteinExistence type="inferred from homology"/>
<dbReference type="Ensembl" id="ENSATET00000049233.1">
    <property type="protein sequence ID" value="ENSATEP00000050056.1"/>
    <property type="gene ID" value="ENSATEG00000004080.3"/>
</dbReference>
<dbReference type="InterPro" id="IPR025941">
    <property type="entry name" value="Vps8_central_dom"/>
</dbReference>
<organism evidence="8 9">
    <name type="scientific">Anabas testudineus</name>
    <name type="common">Climbing perch</name>
    <name type="synonym">Anthias testudineus</name>
    <dbReference type="NCBI Taxonomy" id="64144"/>
    <lineage>
        <taxon>Eukaryota</taxon>
        <taxon>Metazoa</taxon>
        <taxon>Chordata</taxon>
        <taxon>Craniata</taxon>
        <taxon>Vertebrata</taxon>
        <taxon>Euteleostomi</taxon>
        <taxon>Actinopterygii</taxon>
        <taxon>Neopterygii</taxon>
        <taxon>Teleostei</taxon>
        <taxon>Neoteleostei</taxon>
        <taxon>Acanthomorphata</taxon>
        <taxon>Anabantaria</taxon>
        <taxon>Anabantiformes</taxon>
        <taxon>Anabantoidei</taxon>
        <taxon>Anabantidae</taxon>
        <taxon>Anabas</taxon>
    </lineage>
</organism>
<evidence type="ECO:0000313" key="8">
    <source>
        <dbReference type="Ensembl" id="ENSATEP00000050056.1"/>
    </source>
</evidence>
<evidence type="ECO:0000313" key="9">
    <source>
        <dbReference type="Proteomes" id="UP000265040"/>
    </source>
</evidence>
<gene>
    <name evidence="8" type="primary">VPS8</name>
</gene>
<feature type="repeat" description="WD" evidence="6">
    <location>
        <begin position="166"/>
        <end position="207"/>
    </location>
</feature>
<dbReference type="Pfam" id="PF23410">
    <property type="entry name" value="Beta-prop_VPS8"/>
    <property type="match status" value="1"/>
</dbReference>
<protein>
    <recommendedName>
        <fullName evidence="7">RING-type domain-containing protein</fullName>
    </recommendedName>
</protein>
<dbReference type="InterPro" id="IPR001841">
    <property type="entry name" value="Znf_RING"/>
</dbReference>
<dbReference type="SUPFAM" id="SSF57850">
    <property type="entry name" value="RING/U-box"/>
    <property type="match status" value="1"/>
</dbReference>
<dbReference type="Pfam" id="PF23412">
    <property type="entry name" value="zf_RING_Vps8"/>
    <property type="match status" value="1"/>
</dbReference>
<dbReference type="GO" id="GO:0008270">
    <property type="term" value="F:zinc ion binding"/>
    <property type="evidence" value="ECO:0007669"/>
    <property type="project" value="UniProtKB-KW"/>
</dbReference>
<dbReference type="InterPro" id="IPR056939">
    <property type="entry name" value="Znf_RING_Vps8"/>
</dbReference>
<keyword evidence="9" id="KW-1185">Reference proteome</keyword>
<evidence type="ECO:0000256" key="1">
    <source>
        <dbReference type="ARBA" id="ARBA00009422"/>
    </source>
</evidence>
<dbReference type="PANTHER" id="PTHR12616">
    <property type="entry name" value="VACUOLAR PROTEIN SORTING VPS41"/>
    <property type="match status" value="1"/>
</dbReference>
<dbReference type="GO" id="GO:0033263">
    <property type="term" value="C:CORVET complex"/>
    <property type="evidence" value="ECO:0007669"/>
    <property type="project" value="TreeGrafter"/>
</dbReference>
<evidence type="ECO:0000256" key="6">
    <source>
        <dbReference type="PROSITE-ProRule" id="PRU00221"/>
    </source>
</evidence>
<comment type="similarity">
    <text evidence="1">Belongs to the VPS8 family.</text>
</comment>
<dbReference type="CDD" id="cd16687">
    <property type="entry name" value="RING-H2_Vps8"/>
    <property type="match status" value="1"/>
</dbReference>
<dbReference type="PROSITE" id="PS50089">
    <property type="entry name" value="ZF_RING_2"/>
    <property type="match status" value="1"/>
</dbReference>
<dbReference type="PANTHER" id="PTHR12616:SF8">
    <property type="entry name" value="VACUOLAR PROTEIN SORTING-ASSOCIATED PROTEIN 8 HOMOLOG"/>
    <property type="match status" value="1"/>
</dbReference>
<evidence type="ECO:0000259" key="7">
    <source>
        <dbReference type="PROSITE" id="PS50089"/>
    </source>
</evidence>
<dbReference type="SMART" id="SM00184">
    <property type="entry name" value="RING"/>
    <property type="match status" value="1"/>
</dbReference>
<feature type="domain" description="RING-type" evidence="7">
    <location>
        <begin position="1141"/>
        <end position="1195"/>
    </location>
</feature>
<sequence>MCSQCTDAVDSPSRHTKKLILLSNPLFMFNFCSQIDDKEFDIPQVDTPPTLESILNELEDEEEPFVLEDTCMLNTDNMDAHSCDTSSLASSDSGDPAHLKRKRRTVDLNATVHGSVLRHSLLKGISAQIVSAATVSGLIAVGTSHGLALIFDTNQALRLCLGTKTTGAEFGAVSALSINHDCSRLLCGFAKGQITMWDLANGKLLRTITDAHPPGTAILHVKFTDDPTLAVCNDSGGSVFELAFRRVMGMRSCDSRCLFSGSKGEVCCIEPLRAPPDLRDHPITHYSLLAMASLTKILVIGLKPSLKVWMTFPYSKSDPSSVPQLAWQFVPVQKTVNPILAFCKGDTVHFLLVCGKPCYGNGGLKWINSRTLVLVDSHEKLQVVDRPSQEILETLELEQVQLVYNSRHFKSLATGGNVSQALALVGEKACYQSVSSYAGQIVYLGTKSAHIMTLRNWRERIDYLLKQEHFVEALALAWSFHEGTAKAVVGLFGDPVKRKGVVADKMVEILFQFAEHALKKCPEQGRIQVMEQHFHVRQPTVQCQACLSLLDVLFNQLYARLVENMVAKGVFLESLESYIVVDRLGHLTTPIMRDLLAHYHGNGMMDSLERCIVHLDVTSLDIQQVVQVCWENQLYDAMIYVFNSGMNDYITPMEVNKEVVMGNKLLVYISCCLAGRAYPLGDIPEDLVVQVKNQVFEFLIHLHSAESSVEEEVFPFIRTLLHFDTREFLNVLAMTFEDFKNDKQALEYQQRIVDILLQVMVDNPDFTPSQVGGLFTFLARQLAKPDNTLFVNRKLFDQVLEFLCCPDDDSRHTERQQVLLELLQVGGVVEFNEEKLLALAEKAKFYQICEFLYEKKHLYHRIIDCYLRDPLREVEVFSYIHNLLSMPGYSPEEKQSIKNKALQHIQELVTLDPSKSADLVVFHFTEELFLVHITQKYHHNEATAYLLEKKGDVHGAFMVLLETLKENLSVLATESETGPKAVDRREDEERGHRSTLTRVQDSLNNIIALCHRSSQNLDLQQREVLWFPLLETMMDSQKQVKGPNPKHTSDMLKELTMKILNCMSSFISLPAIIQRILQDPVYGKGKLAEIQSLILGMLDTFNYEQTLLETTTCLLNHDLHWSLAHLRSAVTRGLHPRQDYCNICLQQYKRRQSTAEEIIVFSCGHLYHFQCLQQKDCGWGCASERQRRWTCYKCSSSQGGRSGPVTDAKRGRSTSLAQVMSSCDQYEIWHAMIEAYLFYINTFNKLLSRLICAPPPLLQLLCT</sequence>
<evidence type="ECO:0000256" key="5">
    <source>
        <dbReference type="PROSITE-ProRule" id="PRU00175"/>
    </source>
</evidence>
<keyword evidence="3 5" id="KW-0863">Zinc-finger</keyword>
<dbReference type="GeneTree" id="ENSGT00390000010672"/>
<name>A0A7N6ANB5_ANATE</name>
<dbReference type="Gene3D" id="2.130.10.10">
    <property type="entry name" value="YVTN repeat-like/Quinoprotein amine dehydrogenase"/>
    <property type="match status" value="1"/>
</dbReference>
<dbReference type="Pfam" id="PF12816">
    <property type="entry name" value="TPR_Vps8"/>
    <property type="match status" value="1"/>
</dbReference>
<dbReference type="FunFam" id="2.130.10.10:FF:000851">
    <property type="entry name" value="VPS8 subunit of CORVET complex"/>
    <property type="match status" value="1"/>
</dbReference>
<reference evidence="8" key="2">
    <citation type="submission" date="2025-08" db="UniProtKB">
        <authorList>
            <consortium name="Ensembl"/>
        </authorList>
    </citation>
    <scope>IDENTIFICATION</scope>
</reference>
<dbReference type="GO" id="GO:0006623">
    <property type="term" value="P:protein targeting to vacuole"/>
    <property type="evidence" value="ECO:0007669"/>
    <property type="project" value="InterPro"/>
</dbReference>
<keyword evidence="6" id="KW-0853">WD repeat</keyword>
<evidence type="ECO:0000256" key="3">
    <source>
        <dbReference type="ARBA" id="ARBA00022771"/>
    </source>
</evidence>
<dbReference type="AlphaFoldDB" id="A0A7N6ANB5"/>
<reference evidence="8" key="3">
    <citation type="submission" date="2025-09" db="UniProtKB">
        <authorList>
            <consortium name="Ensembl"/>
        </authorList>
    </citation>
    <scope>IDENTIFICATION</scope>
</reference>
<evidence type="ECO:0000256" key="4">
    <source>
        <dbReference type="ARBA" id="ARBA00022833"/>
    </source>
</evidence>
<reference evidence="8" key="1">
    <citation type="submission" date="2021-04" db="EMBL/GenBank/DDBJ databases">
        <authorList>
            <consortium name="Wellcome Sanger Institute Data Sharing"/>
        </authorList>
    </citation>
    <scope>NUCLEOTIDE SEQUENCE [LARGE SCALE GENOMIC DNA]</scope>
</reference>
<dbReference type="PROSITE" id="PS50082">
    <property type="entry name" value="WD_REPEATS_2"/>
    <property type="match status" value="1"/>
</dbReference>
<keyword evidence="2" id="KW-0479">Metal-binding</keyword>